<dbReference type="EMBL" id="UYWX01009377">
    <property type="protein sequence ID" value="VDM27812.1"/>
    <property type="molecule type" value="Genomic_DNA"/>
</dbReference>
<accession>A0A0R3WYN0</accession>
<sequence length="357" mass="40617">MEEEKARIADAYERLSRSFVLLNGDGDSMRSFDFPLSISSSARGDLTVPFGGDLSSPFAISAHDYEMALKEIDELRHRVYVLEDDKARKSEECDRLISDLQLLSHKLRDLQSRVPSPSSVPVFPVVDFEKEDSMLSSSSPVLMESIPMNVNLHKSADKESSIVHVDEGLMAENMLRLMTIQSELDLERAKVGKLEERLAIMEAEKKAYLRNYDEVNDELKSRRSEQRSLEAKLQQMTGVKSREAEVAAMEIDALRHRVYDLEDEIARKSEECDRLLNELGLLTHEAKMNTSRKSPTLTVWPHSQGALLDDLREKTDEMESDTAHEGEVAAKELEEMCARLHDMEEEKARNVEECGRL</sequence>
<feature type="coiled-coil region" evidence="1">
    <location>
        <begin position="177"/>
        <end position="285"/>
    </location>
</feature>
<organism evidence="4">
    <name type="scientific">Hydatigena taeniaeformis</name>
    <name type="common">Feline tapeworm</name>
    <name type="synonym">Taenia taeniaeformis</name>
    <dbReference type="NCBI Taxonomy" id="6205"/>
    <lineage>
        <taxon>Eukaryota</taxon>
        <taxon>Metazoa</taxon>
        <taxon>Spiralia</taxon>
        <taxon>Lophotrochozoa</taxon>
        <taxon>Platyhelminthes</taxon>
        <taxon>Cestoda</taxon>
        <taxon>Eucestoda</taxon>
        <taxon>Cyclophyllidea</taxon>
        <taxon>Taeniidae</taxon>
        <taxon>Hydatigera</taxon>
    </lineage>
</organism>
<keyword evidence="1" id="KW-0175">Coiled coil</keyword>
<protein>
    <submittedName>
        <fullName evidence="4">GTD-binding domain-containing protein</fullName>
    </submittedName>
</protein>
<keyword evidence="3" id="KW-1185">Reference proteome</keyword>
<evidence type="ECO:0000313" key="4">
    <source>
        <dbReference type="WBParaSite" id="TTAC_0000587001-mRNA-1"/>
    </source>
</evidence>
<name>A0A0R3WYN0_HYDTA</name>
<evidence type="ECO:0000256" key="1">
    <source>
        <dbReference type="SAM" id="Coils"/>
    </source>
</evidence>
<dbReference type="AlphaFoldDB" id="A0A0R3WYN0"/>
<gene>
    <name evidence="2" type="ORF">TTAC_LOCUS5855</name>
</gene>
<dbReference type="Proteomes" id="UP000274429">
    <property type="component" value="Unassembled WGS sequence"/>
</dbReference>
<reference evidence="2 3" key="2">
    <citation type="submission" date="2018-11" db="EMBL/GenBank/DDBJ databases">
        <authorList>
            <consortium name="Pathogen Informatics"/>
        </authorList>
    </citation>
    <scope>NUCLEOTIDE SEQUENCE [LARGE SCALE GENOMIC DNA]</scope>
</reference>
<evidence type="ECO:0000313" key="3">
    <source>
        <dbReference type="Proteomes" id="UP000274429"/>
    </source>
</evidence>
<reference evidence="4" key="1">
    <citation type="submission" date="2017-02" db="UniProtKB">
        <authorList>
            <consortium name="WormBaseParasite"/>
        </authorList>
    </citation>
    <scope>IDENTIFICATION</scope>
</reference>
<dbReference type="WBParaSite" id="TTAC_0000587001-mRNA-1">
    <property type="protein sequence ID" value="TTAC_0000587001-mRNA-1"/>
    <property type="gene ID" value="TTAC_0000587001"/>
</dbReference>
<proteinExistence type="predicted"/>
<evidence type="ECO:0000313" key="2">
    <source>
        <dbReference type="EMBL" id="VDM27812.1"/>
    </source>
</evidence>